<feature type="signal peptide" evidence="1">
    <location>
        <begin position="1"/>
        <end position="22"/>
    </location>
</feature>
<name>A0A7M2T8Y4_STRCW</name>
<evidence type="ECO:0000313" key="2">
    <source>
        <dbReference type="EMBL" id="QOV44395.1"/>
    </source>
</evidence>
<reference evidence="2 3" key="1">
    <citation type="submission" date="2020-10" db="EMBL/GenBank/DDBJ databases">
        <title>Streptomyces chromofuscus complate genome analysis.</title>
        <authorList>
            <person name="Anwar N."/>
        </authorList>
    </citation>
    <scope>NUCLEOTIDE SEQUENCE [LARGE SCALE GENOMIC DNA]</scope>
    <source>
        <strain evidence="2 3">DSM 40273</strain>
    </source>
</reference>
<keyword evidence="3" id="KW-1185">Reference proteome</keyword>
<proteinExistence type="predicted"/>
<evidence type="ECO:0000313" key="3">
    <source>
        <dbReference type="Proteomes" id="UP000594008"/>
    </source>
</evidence>
<accession>A0A7M2T8Y4</accession>
<dbReference type="AlphaFoldDB" id="A0A7M2T8Y4"/>
<evidence type="ECO:0000256" key="1">
    <source>
        <dbReference type="SAM" id="SignalP"/>
    </source>
</evidence>
<dbReference type="EMBL" id="CP063374">
    <property type="protein sequence ID" value="QOV44395.1"/>
    <property type="molecule type" value="Genomic_DNA"/>
</dbReference>
<dbReference type="PROSITE" id="PS51257">
    <property type="entry name" value="PROKAR_LIPOPROTEIN"/>
    <property type="match status" value="1"/>
</dbReference>
<organism evidence="2 3">
    <name type="scientific">Streptomyces chromofuscus</name>
    <dbReference type="NCBI Taxonomy" id="42881"/>
    <lineage>
        <taxon>Bacteria</taxon>
        <taxon>Bacillati</taxon>
        <taxon>Actinomycetota</taxon>
        <taxon>Actinomycetes</taxon>
        <taxon>Kitasatosporales</taxon>
        <taxon>Streptomycetaceae</taxon>
        <taxon>Streptomyces</taxon>
    </lineage>
</organism>
<dbReference type="Proteomes" id="UP000594008">
    <property type="component" value="Chromosome"/>
</dbReference>
<evidence type="ECO:0008006" key="4">
    <source>
        <dbReference type="Google" id="ProtNLM"/>
    </source>
</evidence>
<protein>
    <recommendedName>
        <fullName evidence="4">Lipoprotein</fullName>
    </recommendedName>
</protein>
<dbReference type="KEGG" id="schf:IPT68_33045"/>
<sequence>MRRGRRTAAVTVLVAATAAGCAADPAGREDLVITGTPPARPYDGPLHIPARATGEHTEQAVHLEAGAAARALECDGPIHTGGPSGGWSRDDGGATPEEGLAAHFALEQPEVPDHGYRVERREGDRVLYSFDVGGRTKVAVVVAKDRPDSPGWGPETSAVCDPAELPASFTDTQPYDIWTDARGHRVPFAELHTIEGDAHCDWQSVTFLQTPRGTYARDPEGALPATALIAPYVADTRLPAEARDTGRHDGERHLWLTGDTSAVYVRTPGGVESWPRVTPGLGCK</sequence>
<gene>
    <name evidence="2" type="ORF">IPT68_33045</name>
</gene>
<feature type="chain" id="PRO_5038511328" description="Lipoprotein" evidence="1">
    <location>
        <begin position="23"/>
        <end position="284"/>
    </location>
</feature>
<dbReference type="RefSeq" id="WP_189700047.1">
    <property type="nucleotide sequence ID" value="NZ_BMTA01000016.1"/>
</dbReference>
<keyword evidence="1" id="KW-0732">Signal</keyword>